<evidence type="ECO:0000313" key="2">
    <source>
        <dbReference type="EMBL" id="GHH83073.1"/>
    </source>
</evidence>
<keyword evidence="3" id="KW-1185">Reference proteome</keyword>
<organism evidence="2 3">
    <name type="scientific">Streptomyces sulfonofaciens</name>
    <dbReference type="NCBI Taxonomy" id="68272"/>
    <lineage>
        <taxon>Bacteria</taxon>
        <taxon>Bacillati</taxon>
        <taxon>Actinomycetota</taxon>
        <taxon>Actinomycetes</taxon>
        <taxon>Kitasatosporales</taxon>
        <taxon>Streptomycetaceae</taxon>
        <taxon>Streptomyces</taxon>
    </lineage>
</organism>
<proteinExistence type="predicted"/>
<dbReference type="InterPro" id="IPR011009">
    <property type="entry name" value="Kinase-like_dom_sf"/>
</dbReference>
<dbReference type="Proteomes" id="UP000603708">
    <property type="component" value="Unassembled WGS sequence"/>
</dbReference>
<evidence type="ECO:0008006" key="4">
    <source>
        <dbReference type="Google" id="ProtNLM"/>
    </source>
</evidence>
<reference evidence="2" key="1">
    <citation type="journal article" date="2014" name="Int. J. Syst. Evol. Microbiol.">
        <title>Complete genome sequence of Corynebacterium casei LMG S-19264T (=DSM 44701T), isolated from a smear-ripened cheese.</title>
        <authorList>
            <consortium name="US DOE Joint Genome Institute (JGI-PGF)"/>
            <person name="Walter F."/>
            <person name="Albersmeier A."/>
            <person name="Kalinowski J."/>
            <person name="Ruckert C."/>
        </authorList>
    </citation>
    <scope>NUCLEOTIDE SEQUENCE</scope>
    <source>
        <strain evidence="2">JCM 5069</strain>
    </source>
</reference>
<dbReference type="AlphaFoldDB" id="A0A919GF55"/>
<evidence type="ECO:0000313" key="3">
    <source>
        <dbReference type="Proteomes" id="UP000603708"/>
    </source>
</evidence>
<accession>A0A919GF55</accession>
<dbReference type="RefSeq" id="WP_229924835.1">
    <property type="nucleotide sequence ID" value="NZ_BNCD01000013.1"/>
</dbReference>
<name>A0A919GF55_9ACTN</name>
<reference evidence="2" key="2">
    <citation type="submission" date="2020-09" db="EMBL/GenBank/DDBJ databases">
        <authorList>
            <person name="Sun Q."/>
            <person name="Ohkuma M."/>
        </authorList>
    </citation>
    <scope>NUCLEOTIDE SEQUENCE</scope>
    <source>
        <strain evidence="2">JCM 5069</strain>
    </source>
</reference>
<sequence>MADGPGPGFHALIHPHTGDMTGIRPTERGNMSDLTALIECEKGAFFVKAMRNRPGGRRDSVLREKRINTFVQPVSPVLRWHAENEEWIALGFDVVDGRPSNFKPCSPDLLSIVELLNRIGELDLPDVARDWPETRWNRFASSASEAELFQGDALLHADINPSNLLVGDRDAWAVDWAWPTRGAAFIDPAQLVVQLVAAGHCAEAAESWAAECKAWADADPKAIDAFAAASVRMWRAMADRRPAEPWLTAMVAAAQAWANHRAVTRRLSVSTG</sequence>
<dbReference type="SUPFAM" id="SSF56112">
    <property type="entry name" value="Protein kinase-like (PK-like)"/>
    <property type="match status" value="1"/>
</dbReference>
<protein>
    <recommendedName>
        <fullName evidence="4">Protein kinase</fullName>
    </recommendedName>
</protein>
<feature type="region of interest" description="Disordered" evidence="1">
    <location>
        <begin position="1"/>
        <end position="28"/>
    </location>
</feature>
<evidence type="ECO:0000256" key="1">
    <source>
        <dbReference type="SAM" id="MobiDB-lite"/>
    </source>
</evidence>
<comment type="caution">
    <text evidence="2">The sequence shown here is derived from an EMBL/GenBank/DDBJ whole genome shotgun (WGS) entry which is preliminary data.</text>
</comment>
<gene>
    <name evidence="2" type="ORF">GCM10018793_44250</name>
</gene>
<dbReference type="EMBL" id="BNCD01000013">
    <property type="protein sequence ID" value="GHH83073.1"/>
    <property type="molecule type" value="Genomic_DNA"/>
</dbReference>